<dbReference type="EMBL" id="BMDD01000001">
    <property type="protein sequence ID" value="GGH71047.1"/>
    <property type="molecule type" value="Genomic_DNA"/>
</dbReference>
<dbReference type="Proteomes" id="UP000605427">
    <property type="component" value="Unassembled WGS sequence"/>
</dbReference>
<keyword evidence="1" id="KW-1133">Transmembrane helix</keyword>
<protein>
    <recommendedName>
        <fullName evidence="4">SRPBCC family protein</fullName>
    </recommendedName>
</protein>
<name>A0ABQ1ZQE3_9BACL</name>
<sequence length="181" mass="20213">MKISKRWGLSLIVLCALGAAFFLYWPRQVHLDVQGVKYHLGEANAGHEELVRVKIDSEVWKDWKGARTFSGTIDIQGSDIPLTESEQKIKINLGEGAGSRLIAYNGYHEITGPFRYIYGSFYADDPLRNVTINVFEQKEDGGSEWSSDSGLMVSAPASNRTEALEVANKLMKKDMRGEALK</sequence>
<reference evidence="3" key="1">
    <citation type="journal article" date="2019" name="Int. J. Syst. Evol. Microbiol.">
        <title>The Global Catalogue of Microorganisms (GCM) 10K type strain sequencing project: providing services to taxonomists for standard genome sequencing and annotation.</title>
        <authorList>
            <consortium name="The Broad Institute Genomics Platform"/>
            <consortium name="The Broad Institute Genome Sequencing Center for Infectious Disease"/>
            <person name="Wu L."/>
            <person name="Ma J."/>
        </authorList>
    </citation>
    <scope>NUCLEOTIDE SEQUENCE [LARGE SCALE GENOMIC DNA]</scope>
    <source>
        <strain evidence="3">CCM 8702</strain>
    </source>
</reference>
<evidence type="ECO:0008006" key="4">
    <source>
        <dbReference type="Google" id="ProtNLM"/>
    </source>
</evidence>
<evidence type="ECO:0000313" key="3">
    <source>
        <dbReference type="Proteomes" id="UP000605427"/>
    </source>
</evidence>
<organism evidence="2 3">
    <name type="scientific">Saccharibacillus endophyticus</name>
    <dbReference type="NCBI Taxonomy" id="2060666"/>
    <lineage>
        <taxon>Bacteria</taxon>
        <taxon>Bacillati</taxon>
        <taxon>Bacillota</taxon>
        <taxon>Bacilli</taxon>
        <taxon>Bacillales</taxon>
        <taxon>Paenibacillaceae</taxon>
        <taxon>Saccharibacillus</taxon>
    </lineage>
</organism>
<comment type="caution">
    <text evidence="2">The sequence shown here is derived from an EMBL/GenBank/DDBJ whole genome shotgun (WGS) entry which is preliminary data.</text>
</comment>
<feature type="transmembrane region" description="Helical" evidence="1">
    <location>
        <begin position="7"/>
        <end position="25"/>
    </location>
</feature>
<keyword evidence="3" id="KW-1185">Reference proteome</keyword>
<accession>A0ABQ1ZQE3</accession>
<evidence type="ECO:0000313" key="2">
    <source>
        <dbReference type="EMBL" id="GGH71047.1"/>
    </source>
</evidence>
<keyword evidence="1" id="KW-0472">Membrane</keyword>
<gene>
    <name evidence="2" type="ORF">GCM10007362_07780</name>
</gene>
<keyword evidence="1" id="KW-0812">Transmembrane</keyword>
<proteinExistence type="predicted"/>
<evidence type="ECO:0000256" key="1">
    <source>
        <dbReference type="SAM" id="Phobius"/>
    </source>
</evidence>